<dbReference type="EMBL" id="JAHRIP010002148">
    <property type="protein sequence ID" value="MEQ2280770.1"/>
    <property type="molecule type" value="Genomic_DNA"/>
</dbReference>
<evidence type="ECO:0000313" key="1">
    <source>
        <dbReference type="EMBL" id="MEQ2280770.1"/>
    </source>
</evidence>
<sequence length="84" mass="9013">MSSTTGDVFLLRLQVELYYSLVEAERAVGAWQRPAVGCQCSRPPSACGALGSEPYHVHQEGIALSLATPSHFSSVTSSNTLWDS</sequence>
<evidence type="ECO:0000313" key="2">
    <source>
        <dbReference type="Proteomes" id="UP001469553"/>
    </source>
</evidence>
<proteinExistence type="predicted"/>
<name>A0ABV0XH43_9TELE</name>
<keyword evidence="2" id="KW-1185">Reference proteome</keyword>
<accession>A0ABV0XH43</accession>
<reference evidence="1 2" key="1">
    <citation type="submission" date="2021-06" db="EMBL/GenBank/DDBJ databases">
        <authorList>
            <person name="Palmer J.M."/>
        </authorList>
    </citation>
    <scope>NUCLEOTIDE SEQUENCE [LARGE SCALE GENOMIC DNA]</scope>
    <source>
        <strain evidence="1 2">AS_MEX2019</strain>
        <tissue evidence="1">Muscle</tissue>
    </source>
</reference>
<gene>
    <name evidence="1" type="ORF">AMECASPLE_023388</name>
</gene>
<comment type="caution">
    <text evidence="1">The sequence shown here is derived from an EMBL/GenBank/DDBJ whole genome shotgun (WGS) entry which is preliminary data.</text>
</comment>
<dbReference type="Proteomes" id="UP001469553">
    <property type="component" value="Unassembled WGS sequence"/>
</dbReference>
<organism evidence="1 2">
    <name type="scientific">Ameca splendens</name>
    <dbReference type="NCBI Taxonomy" id="208324"/>
    <lineage>
        <taxon>Eukaryota</taxon>
        <taxon>Metazoa</taxon>
        <taxon>Chordata</taxon>
        <taxon>Craniata</taxon>
        <taxon>Vertebrata</taxon>
        <taxon>Euteleostomi</taxon>
        <taxon>Actinopterygii</taxon>
        <taxon>Neopterygii</taxon>
        <taxon>Teleostei</taxon>
        <taxon>Neoteleostei</taxon>
        <taxon>Acanthomorphata</taxon>
        <taxon>Ovalentaria</taxon>
        <taxon>Atherinomorphae</taxon>
        <taxon>Cyprinodontiformes</taxon>
        <taxon>Goodeidae</taxon>
        <taxon>Ameca</taxon>
    </lineage>
</organism>
<protein>
    <submittedName>
        <fullName evidence="1">Uncharacterized protein</fullName>
    </submittedName>
</protein>